<evidence type="ECO:0000313" key="8">
    <source>
        <dbReference type="Proteomes" id="UP000663814"/>
    </source>
</evidence>
<keyword evidence="3 5" id="KW-1133">Transmembrane helix</keyword>
<evidence type="ECO:0000259" key="6">
    <source>
        <dbReference type="PROSITE" id="PS52015"/>
    </source>
</evidence>
<feature type="transmembrane region" description="Helical" evidence="5">
    <location>
        <begin position="177"/>
        <end position="198"/>
    </location>
</feature>
<dbReference type="RefSeq" id="WP_205309976.1">
    <property type="nucleotide sequence ID" value="NZ_JAERPS020000001.1"/>
</dbReference>
<dbReference type="Pfam" id="PF03544">
    <property type="entry name" value="TonB_C"/>
    <property type="match status" value="1"/>
</dbReference>
<evidence type="ECO:0000256" key="2">
    <source>
        <dbReference type="ARBA" id="ARBA00022692"/>
    </source>
</evidence>
<keyword evidence="2 5" id="KW-0812">Transmembrane</keyword>
<dbReference type="InterPro" id="IPR003538">
    <property type="entry name" value="TonB"/>
</dbReference>
<sequence length="403" mass="45433">MINYLLQLSLPLSLLLLLLLLAQKVLLKPLGARSVYVLWSAVPVFLLTTMLVSFSPVAIHGDVIKRYQVGLQQVSSAVSTTNWLFWLWVLGVALCSGYLLLNYLSSRAQYIRAAPLKLTPAILHCRQADANSGPYITGLFVPRILLPHDFFTRFDAIQQQLILQHELTHWRRGDLHLNYLALLLLCLCWFNPLCWLAYSRYRQAQELACDAVVTQHASQAERIAYGYALLSSTQQSSVNWWPLTHHYGDFNIMKQRIMQLQRQQGLSKMAILLALVLVTSVTLLVQQPARAGADSATQLTAVSRVEPRYPVQAAQQGISGYVQIQFDVDAQGNVINADVIKAVPEQVFAKEALFAVQQWKYTATGQLHKAQRVQLDFELDTTPADMERINVVPSQKKHNQNTD</sequence>
<keyword evidence="5" id="KW-0997">Cell inner membrane</keyword>
<dbReference type="Pfam" id="PF05569">
    <property type="entry name" value="Peptidase_M56"/>
    <property type="match status" value="1"/>
</dbReference>
<dbReference type="PRINTS" id="PR01374">
    <property type="entry name" value="TONBPROTEIN"/>
</dbReference>
<dbReference type="PANTHER" id="PTHR34978:SF3">
    <property type="entry name" value="SLR0241 PROTEIN"/>
    <property type="match status" value="1"/>
</dbReference>
<feature type="domain" description="TonB C-terminal" evidence="6">
    <location>
        <begin position="294"/>
        <end position="390"/>
    </location>
</feature>
<dbReference type="PROSITE" id="PS52015">
    <property type="entry name" value="TONB_CTD"/>
    <property type="match status" value="1"/>
</dbReference>
<dbReference type="Gene3D" id="3.30.2420.10">
    <property type="entry name" value="TonB"/>
    <property type="match status" value="1"/>
</dbReference>
<feature type="transmembrane region" description="Helical" evidence="5">
    <location>
        <begin position="37"/>
        <end position="59"/>
    </location>
</feature>
<dbReference type="InterPro" id="IPR037682">
    <property type="entry name" value="TonB_C"/>
</dbReference>
<accession>A0ABS7X5B3</accession>
<keyword evidence="5" id="KW-0653">Protein transport</keyword>
<dbReference type="InterPro" id="IPR052173">
    <property type="entry name" value="Beta-lactam_resp_regulator"/>
</dbReference>
<evidence type="ECO:0000256" key="4">
    <source>
        <dbReference type="ARBA" id="ARBA00023136"/>
    </source>
</evidence>
<comment type="caution">
    <text evidence="5">Lacks conserved residue(s) required for the propagation of feature annotation.</text>
</comment>
<feature type="transmembrane region" description="Helical" evidence="5">
    <location>
        <begin position="80"/>
        <end position="101"/>
    </location>
</feature>
<evidence type="ECO:0000256" key="1">
    <source>
        <dbReference type="ARBA" id="ARBA00004167"/>
    </source>
</evidence>
<reference evidence="7 8" key="1">
    <citation type="submission" date="2021-08" db="EMBL/GenBank/DDBJ databases">
        <title>Rheinheimera aquimaris sp. nov., isolated from seawater of the East Sea in Korea.</title>
        <authorList>
            <person name="Kim K.H."/>
            <person name="Wenting R."/>
            <person name="Kim K.R."/>
            <person name="Jeon C.O."/>
        </authorList>
    </citation>
    <scope>NUCLEOTIDE SEQUENCE [LARGE SCALE GENOMIC DNA]</scope>
    <source>
        <strain evidence="7 8">MA-13</strain>
    </source>
</reference>
<keyword evidence="4 5" id="KW-0472">Membrane</keyword>
<dbReference type="CDD" id="cd07341">
    <property type="entry name" value="M56_BlaR1_MecR1_like"/>
    <property type="match status" value="1"/>
</dbReference>
<dbReference type="Proteomes" id="UP000663814">
    <property type="component" value="Unassembled WGS sequence"/>
</dbReference>
<organism evidence="7 8">
    <name type="scientific">Rheinheimera maricola</name>
    <dbReference type="NCBI Taxonomy" id="2793282"/>
    <lineage>
        <taxon>Bacteria</taxon>
        <taxon>Pseudomonadati</taxon>
        <taxon>Pseudomonadota</taxon>
        <taxon>Gammaproteobacteria</taxon>
        <taxon>Chromatiales</taxon>
        <taxon>Chromatiaceae</taxon>
        <taxon>Rheinheimera</taxon>
    </lineage>
</organism>
<name>A0ABS7X5B3_9GAMM</name>
<dbReference type="SUPFAM" id="SSF74653">
    <property type="entry name" value="TolA/TonB C-terminal domain"/>
    <property type="match status" value="1"/>
</dbReference>
<comment type="subcellular location">
    <subcellularLocation>
        <location evidence="5">Cell inner membrane</location>
        <topology evidence="5">Single-pass membrane protein</topology>
        <orientation evidence="5">Periplasmic side</orientation>
    </subcellularLocation>
    <subcellularLocation>
        <location evidence="1">Membrane</location>
        <topology evidence="1">Single-pass membrane protein</topology>
    </subcellularLocation>
</comment>
<protein>
    <recommendedName>
        <fullName evidence="5">Protein TonB</fullName>
    </recommendedName>
</protein>
<evidence type="ECO:0000256" key="3">
    <source>
        <dbReference type="ARBA" id="ARBA00022989"/>
    </source>
</evidence>
<comment type="function">
    <text evidence="5">Interacts with outer membrane receptor proteins that carry out high-affinity binding and energy dependent uptake into the periplasmic space of specific substrates. It could act to transduce energy from the cytoplasmic membrane to specific energy-requiring processes in the outer membrane, resulting in the release into the periplasm of ligands bound by these outer membrane proteins.</text>
</comment>
<comment type="similarity">
    <text evidence="5">Belongs to the TonB family.</text>
</comment>
<dbReference type="NCBIfam" id="TIGR01352">
    <property type="entry name" value="tonB_Cterm"/>
    <property type="match status" value="1"/>
</dbReference>
<keyword evidence="5" id="KW-1003">Cell membrane</keyword>
<evidence type="ECO:0000256" key="5">
    <source>
        <dbReference type="RuleBase" id="RU362123"/>
    </source>
</evidence>
<keyword evidence="5" id="KW-0735">Signal-anchor</keyword>
<keyword evidence="8" id="KW-1185">Reference proteome</keyword>
<comment type="caution">
    <text evidence="7">The sequence shown here is derived from an EMBL/GenBank/DDBJ whole genome shotgun (WGS) entry which is preliminary data.</text>
</comment>
<gene>
    <name evidence="7" type="ORF">I4W93_002660</name>
</gene>
<proteinExistence type="inferred from homology"/>
<dbReference type="InterPro" id="IPR008756">
    <property type="entry name" value="Peptidase_M56"/>
</dbReference>
<evidence type="ECO:0000313" key="7">
    <source>
        <dbReference type="EMBL" id="MBZ9610491.1"/>
    </source>
</evidence>
<dbReference type="InterPro" id="IPR006260">
    <property type="entry name" value="TonB/TolA_C"/>
</dbReference>
<dbReference type="PANTHER" id="PTHR34978">
    <property type="entry name" value="POSSIBLE SENSOR-TRANSDUCER PROTEIN BLAR"/>
    <property type="match status" value="1"/>
</dbReference>
<keyword evidence="5" id="KW-0813">Transport</keyword>
<dbReference type="EMBL" id="JAERPS020000001">
    <property type="protein sequence ID" value="MBZ9610491.1"/>
    <property type="molecule type" value="Genomic_DNA"/>
</dbReference>